<dbReference type="Gene3D" id="3.30.70.330">
    <property type="match status" value="1"/>
</dbReference>
<dbReference type="InterPro" id="IPR012677">
    <property type="entry name" value="Nucleotide-bd_a/b_plait_sf"/>
</dbReference>
<reference evidence="2 3" key="1">
    <citation type="journal article" date="2018" name="Sci. Rep.">
        <title>Comparative genomics provides insights into the lifestyle and reveals functional heterogeneity of dark septate endophytic fungi.</title>
        <authorList>
            <person name="Knapp D.G."/>
            <person name="Nemeth J.B."/>
            <person name="Barry K."/>
            <person name="Hainaut M."/>
            <person name="Henrissat B."/>
            <person name="Johnson J."/>
            <person name="Kuo A."/>
            <person name="Lim J.H.P."/>
            <person name="Lipzen A."/>
            <person name="Nolan M."/>
            <person name="Ohm R.A."/>
            <person name="Tamas L."/>
            <person name="Grigoriev I.V."/>
            <person name="Spatafora J.W."/>
            <person name="Nagy L.G."/>
            <person name="Kovacs G.M."/>
        </authorList>
    </citation>
    <scope>NUCLEOTIDE SEQUENCE [LARGE SCALE GENOMIC DNA]</scope>
    <source>
        <strain evidence="2 3">DSE2036</strain>
    </source>
</reference>
<evidence type="ECO:0008006" key="4">
    <source>
        <dbReference type="Google" id="ProtNLM"/>
    </source>
</evidence>
<dbReference type="CDD" id="cd00590">
    <property type="entry name" value="RRM_SF"/>
    <property type="match status" value="1"/>
</dbReference>
<dbReference type="AlphaFoldDB" id="A0A2V1DHW2"/>
<gene>
    <name evidence="2" type="ORF">DM02DRAFT_673840</name>
</gene>
<organism evidence="2 3">
    <name type="scientific">Periconia macrospinosa</name>
    <dbReference type="NCBI Taxonomy" id="97972"/>
    <lineage>
        <taxon>Eukaryota</taxon>
        <taxon>Fungi</taxon>
        <taxon>Dikarya</taxon>
        <taxon>Ascomycota</taxon>
        <taxon>Pezizomycotina</taxon>
        <taxon>Dothideomycetes</taxon>
        <taxon>Pleosporomycetidae</taxon>
        <taxon>Pleosporales</taxon>
        <taxon>Massarineae</taxon>
        <taxon>Periconiaceae</taxon>
        <taxon>Periconia</taxon>
    </lineage>
</organism>
<evidence type="ECO:0000256" key="1">
    <source>
        <dbReference type="SAM" id="MobiDB-lite"/>
    </source>
</evidence>
<dbReference type="Proteomes" id="UP000244855">
    <property type="component" value="Unassembled WGS sequence"/>
</dbReference>
<dbReference type="InterPro" id="IPR035979">
    <property type="entry name" value="RBD_domain_sf"/>
</dbReference>
<dbReference type="EMBL" id="KZ805428">
    <property type="protein sequence ID" value="PVH97767.1"/>
    <property type="molecule type" value="Genomic_DNA"/>
</dbReference>
<sequence>MISEPEEELANTAPKLVQASRRRNALASGKVKVQPSCTTTTPSQISNSGIDYCTLYKQALHSVSSINDSTTTLASPSLSSQADEKDCPPSFSSAKTPSELDKDWLHTETKMAAEALGGGVETRQSEFIQRALENRKALEHEVLKELAASRVIVTNIAADATTDDLFMVFHSFEPAIFSITMLSERPPIARTQTAYIDFSSRNAAVKAASCKFLEVFGLRLHSDLAVKDGETRLVFW</sequence>
<accession>A0A2V1DHW2</accession>
<feature type="region of interest" description="Disordered" evidence="1">
    <location>
        <begin position="74"/>
        <end position="100"/>
    </location>
</feature>
<evidence type="ECO:0000313" key="3">
    <source>
        <dbReference type="Proteomes" id="UP000244855"/>
    </source>
</evidence>
<proteinExistence type="predicted"/>
<evidence type="ECO:0000313" key="2">
    <source>
        <dbReference type="EMBL" id="PVH97767.1"/>
    </source>
</evidence>
<dbReference type="GO" id="GO:0003676">
    <property type="term" value="F:nucleic acid binding"/>
    <property type="evidence" value="ECO:0007669"/>
    <property type="project" value="InterPro"/>
</dbReference>
<feature type="region of interest" description="Disordered" evidence="1">
    <location>
        <begin position="22"/>
        <end position="41"/>
    </location>
</feature>
<dbReference type="SUPFAM" id="SSF54928">
    <property type="entry name" value="RNA-binding domain, RBD"/>
    <property type="match status" value="1"/>
</dbReference>
<protein>
    <recommendedName>
        <fullName evidence="4">RRM domain-containing protein</fullName>
    </recommendedName>
</protein>
<name>A0A2V1DHW2_9PLEO</name>
<dbReference type="OrthoDB" id="3796937at2759"/>
<keyword evidence="3" id="KW-1185">Reference proteome</keyword>